<evidence type="ECO:0000313" key="2">
    <source>
        <dbReference type="EMBL" id="BBE34849.1"/>
    </source>
</evidence>
<reference evidence="2 3" key="1">
    <citation type="submission" date="2018-06" db="EMBL/GenBank/DDBJ databases">
        <title>Complete Genome Sequence of the Microcystin-Degrading Bacterium Sphingosinicella microcystinivorans Strain B-9.</title>
        <authorList>
            <person name="Jin H."/>
            <person name="Nishizawa T."/>
            <person name="Guo Y."/>
            <person name="Nishizawa A."/>
            <person name="Park H."/>
            <person name="Kato H."/>
            <person name="Tsuji K."/>
            <person name="Harada K."/>
        </authorList>
    </citation>
    <scope>NUCLEOTIDE SEQUENCE [LARGE SCALE GENOMIC DNA]</scope>
    <source>
        <strain evidence="2 3">B9</strain>
    </source>
</reference>
<sequence length="111" mass="11996">MALTAFGKTSLGIRAANGYRVKKMLGSLGAMDKVELADAVYARVFPVIIIVCAVVGTASFALQNYSQAVCAFLAIGLAMKLNGIIERRRFERSERLAALGWNRARNPLGSF</sequence>
<gene>
    <name evidence="2" type="ORF">SmB9_25070</name>
</gene>
<dbReference type="RefSeq" id="WP_126494760.1">
    <property type="nucleotide sequence ID" value="NZ_AP018711.1"/>
</dbReference>
<keyword evidence="1" id="KW-0812">Transmembrane</keyword>
<evidence type="ECO:0000256" key="1">
    <source>
        <dbReference type="SAM" id="Phobius"/>
    </source>
</evidence>
<proteinExistence type="predicted"/>
<accession>A0AAD1D734</accession>
<organism evidence="2 3">
    <name type="scientific">Sphingosinicella microcystinivorans</name>
    <dbReference type="NCBI Taxonomy" id="335406"/>
    <lineage>
        <taxon>Bacteria</taxon>
        <taxon>Pseudomonadati</taxon>
        <taxon>Pseudomonadota</taxon>
        <taxon>Alphaproteobacteria</taxon>
        <taxon>Sphingomonadales</taxon>
        <taxon>Sphingosinicellaceae</taxon>
        <taxon>Sphingosinicella</taxon>
    </lineage>
</organism>
<protein>
    <submittedName>
        <fullName evidence="2">Uncharacterized protein</fullName>
    </submittedName>
</protein>
<keyword evidence="1" id="KW-0472">Membrane</keyword>
<feature type="transmembrane region" description="Helical" evidence="1">
    <location>
        <begin position="65"/>
        <end position="85"/>
    </location>
</feature>
<dbReference type="KEGG" id="smic:SmB9_25070"/>
<dbReference type="Proteomes" id="UP000275727">
    <property type="component" value="Chromosome"/>
</dbReference>
<name>A0AAD1D734_SPHMI</name>
<keyword evidence="1" id="KW-1133">Transmembrane helix</keyword>
<dbReference type="AlphaFoldDB" id="A0AAD1D734"/>
<dbReference type="EMBL" id="AP018711">
    <property type="protein sequence ID" value="BBE34849.1"/>
    <property type="molecule type" value="Genomic_DNA"/>
</dbReference>
<feature type="transmembrane region" description="Helical" evidence="1">
    <location>
        <begin position="40"/>
        <end position="59"/>
    </location>
</feature>
<evidence type="ECO:0000313" key="3">
    <source>
        <dbReference type="Proteomes" id="UP000275727"/>
    </source>
</evidence>